<evidence type="ECO:0000259" key="1">
    <source>
        <dbReference type="Pfam" id="PF00685"/>
    </source>
</evidence>
<feature type="domain" description="Sulfotransferase" evidence="1">
    <location>
        <begin position="10"/>
        <end position="214"/>
    </location>
</feature>
<evidence type="ECO:0000313" key="3">
    <source>
        <dbReference type="Proteomes" id="UP000319255"/>
    </source>
</evidence>
<dbReference type="GO" id="GO:0008146">
    <property type="term" value="F:sulfotransferase activity"/>
    <property type="evidence" value="ECO:0007669"/>
    <property type="project" value="InterPro"/>
</dbReference>
<accession>A0A501WIJ6</accession>
<dbReference type="Pfam" id="PF00685">
    <property type="entry name" value="Sulfotransfer_1"/>
    <property type="match status" value="1"/>
</dbReference>
<keyword evidence="3" id="KW-1185">Reference proteome</keyword>
<sequence length="290" mass="33799">MRKRMPNVAFFITTARSGTQWTASTLSRIYPDEVVVEHEPLGYRYAPRRNLRDIERLRELLSDDVIRQHFDRIHETIEHRTYVEVGFPAFALAPLLREEFGDRLRLAQLTRNPVQVAASTVTHDWFKEGERQEIKDLILLAPGEPGAALPHYADRWPGMSGFERGLYYWYQVHGFGLEQEALSPPGTFARFRFEDLMGDPEVQRSLAAFLGLPERDGWEEATKTRVDVHQRRTPQRFDVEAIARHPEIGALAHRLGYDPGGIDGKALDRRYRISRYRLMARELRRKYLSR</sequence>
<gene>
    <name evidence="2" type="ORF">FJM51_18430</name>
</gene>
<proteinExistence type="predicted"/>
<dbReference type="SUPFAM" id="SSF52540">
    <property type="entry name" value="P-loop containing nucleoside triphosphate hydrolases"/>
    <property type="match status" value="1"/>
</dbReference>
<comment type="caution">
    <text evidence="2">The sequence shown here is derived from an EMBL/GenBank/DDBJ whole genome shotgun (WGS) entry which is preliminary data.</text>
</comment>
<dbReference type="EMBL" id="VFRP01000024">
    <property type="protein sequence ID" value="TPE48180.1"/>
    <property type="molecule type" value="Genomic_DNA"/>
</dbReference>
<dbReference type="InterPro" id="IPR027417">
    <property type="entry name" value="P-loop_NTPase"/>
</dbReference>
<reference evidence="2 3" key="1">
    <citation type="submission" date="2019-06" db="EMBL/GenBank/DDBJ databases">
        <title>A novel bacterium of genus Amaricoccus, isolated from marine sediment.</title>
        <authorList>
            <person name="Huang H."/>
            <person name="Mo K."/>
            <person name="Hu Y."/>
        </authorList>
    </citation>
    <scope>NUCLEOTIDE SEQUENCE [LARGE SCALE GENOMIC DNA]</scope>
    <source>
        <strain evidence="2 3">HB172011</strain>
    </source>
</reference>
<organism evidence="2 3">
    <name type="scientific">Amaricoccus solimangrovi</name>
    <dbReference type="NCBI Taxonomy" id="2589815"/>
    <lineage>
        <taxon>Bacteria</taxon>
        <taxon>Pseudomonadati</taxon>
        <taxon>Pseudomonadota</taxon>
        <taxon>Alphaproteobacteria</taxon>
        <taxon>Rhodobacterales</taxon>
        <taxon>Paracoccaceae</taxon>
        <taxon>Amaricoccus</taxon>
    </lineage>
</organism>
<dbReference type="AlphaFoldDB" id="A0A501WIJ6"/>
<evidence type="ECO:0000313" key="2">
    <source>
        <dbReference type="EMBL" id="TPE48180.1"/>
    </source>
</evidence>
<dbReference type="OrthoDB" id="7705932at2"/>
<dbReference type="Proteomes" id="UP000319255">
    <property type="component" value="Unassembled WGS sequence"/>
</dbReference>
<name>A0A501WIJ6_9RHOB</name>
<dbReference type="Gene3D" id="3.40.50.300">
    <property type="entry name" value="P-loop containing nucleotide triphosphate hydrolases"/>
    <property type="match status" value="1"/>
</dbReference>
<protein>
    <submittedName>
        <fullName evidence="2">Sulfotransferase</fullName>
    </submittedName>
</protein>
<dbReference type="InterPro" id="IPR000863">
    <property type="entry name" value="Sulfotransferase_dom"/>
</dbReference>
<keyword evidence="2" id="KW-0808">Transferase</keyword>